<evidence type="ECO:0000313" key="2">
    <source>
        <dbReference type="EMBL" id="PJM73055.1"/>
    </source>
</evidence>
<dbReference type="InterPro" id="IPR015330">
    <property type="entry name" value="DNA_primase/pol_bifunc_N"/>
</dbReference>
<gene>
    <name evidence="2" type="ORF">CS006_07355</name>
</gene>
<accession>A0A2M9H8B5</accession>
<sequence length="270" mass="30591">MAWYEDKSQFRFSAVSTLTGLHDYRVIPLANGDRICPTRQYGGALWKNERNDPGRHPELLQRMLFGLYMGSTDLICLDIDRHENKGDGFLTLKKWESLGASLPMTLATNSRHGSGVHVFYRGSGRLNALNRDIQNLNLGDKNLTGLDVIIRGLVTFCTQDRPPLMETRANGEPLAVCPEWLEWLIHKRLTPPAMPVSVPVQRHRKGCPAKCVEPIEKGIRNTELYRWGFGISHSYDNWDEHVRHRGLASGLPRGEIENIIKSIRRGRTGA</sequence>
<dbReference type="SMART" id="SM00943">
    <property type="entry name" value="Prim-Pol"/>
    <property type="match status" value="1"/>
</dbReference>
<keyword evidence="3" id="KW-1185">Reference proteome</keyword>
<dbReference type="Proteomes" id="UP000229095">
    <property type="component" value="Unassembled WGS sequence"/>
</dbReference>
<reference evidence="2 3" key="1">
    <citation type="submission" date="2017-10" db="EMBL/GenBank/DDBJ databases">
        <title>Draft genome sequences of strains TRE 1, TRE 9, TRE H and TRI 7, isolated from tamarins, belonging to four potential novel Bifidobacterium species.</title>
        <authorList>
            <person name="Mattarelli P."/>
            <person name="Modesto M."/>
            <person name="Puglisi E."/>
            <person name="Morelli L."/>
            <person name="Spezio C."/>
            <person name="Bonetti A."/>
            <person name="Sandri C."/>
        </authorList>
    </citation>
    <scope>NUCLEOTIDE SEQUENCE [LARGE SCALE GENOMIC DNA]</scope>
    <source>
        <strain evidence="3">TRE1</strain>
    </source>
</reference>
<proteinExistence type="predicted"/>
<dbReference type="RefSeq" id="WP_100511158.1">
    <property type="nucleotide sequence ID" value="NZ_PEBI01000003.1"/>
</dbReference>
<dbReference type="EMBL" id="PEBI01000003">
    <property type="protein sequence ID" value="PJM73055.1"/>
    <property type="molecule type" value="Genomic_DNA"/>
</dbReference>
<protein>
    <recommendedName>
        <fullName evidence="1">DNA primase/polymerase bifunctional N-terminal domain-containing protein</fullName>
    </recommendedName>
</protein>
<comment type="caution">
    <text evidence="2">The sequence shown here is derived from an EMBL/GenBank/DDBJ whole genome shotgun (WGS) entry which is preliminary data.</text>
</comment>
<evidence type="ECO:0000259" key="1">
    <source>
        <dbReference type="SMART" id="SM00943"/>
    </source>
</evidence>
<organism evidence="2 3">
    <name type="scientific">Bifidobacterium primatium</name>
    <dbReference type="NCBI Taxonomy" id="2045438"/>
    <lineage>
        <taxon>Bacteria</taxon>
        <taxon>Bacillati</taxon>
        <taxon>Actinomycetota</taxon>
        <taxon>Actinomycetes</taxon>
        <taxon>Bifidobacteriales</taxon>
        <taxon>Bifidobacteriaceae</taxon>
        <taxon>Bifidobacterium</taxon>
    </lineage>
</organism>
<dbReference type="AlphaFoldDB" id="A0A2M9H8B5"/>
<feature type="domain" description="DNA primase/polymerase bifunctional N-terminal" evidence="1">
    <location>
        <begin position="15"/>
        <end position="181"/>
    </location>
</feature>
<name>A0A2M9H8B5_9BIFI</name>
<evidence type="ECO:0000313" key="3">
    <source>
        <dbReference type="Proteomes" id="UP000229095"/>
    </source>
</evidence>
<dbReference type="Pfam" id="PF09250">
    <property type="entry name" value="Prim-Pol"/>
    <property type="match status" value="1"/>
</dbReference>